<comment type="cofactor">
    <cofactor evidence="2">
        <name>Mg(2+)</name>
        <dbReference type="ChEBI" id="CHEBI:18420"/>
    </cofactor>
</comment>
<evidence type="ECO:0000256" key="5">
    <source>
        <dbReference type="ARBA" id="ARBA00012180"/>
    </source>
</evidence>
<keyword evidence="7" id="KW-0479">Metal-binding</keyword>
<keyword evidence="9 12" id="KW-0378">Hydrolase</keyword>
<evidence type="ECO:0000256" key="8">
    <source>
        <dbReference type="ARBA" id="ARBA00022759"/>
    </source>
</evidence>
<dbReference type="InterPro" id="IPR002156">
    <property type="entry name" value="RNaseH_domain"/>
</dbReference>
<keyword evidence="6" id="KW-0540">Nuclease</keyword>
<keyword evidence="13" id="KW-1185">Reference proteome</keyword>
<evidence type="ECO:0000313" key="13">
    <source>
        <dbReference type="Proteomes" id="UP000032737"/>
    </source>
</evidence>
<evidence type="ECO:0000256" key="7">
    <source>
        <dbReference type="ARBA" id="ARBA00022723"/>
    </source>
</evidence>
<comment type="similarity">
    <text evidence="3">Belongs to the RNase H family.</text>
</comment>
<evidence type="ECO:0000256" key="6">
    <source>
        <dbReference type="ARBA" id="ARBA00022722"/>
    </source>
</evidence>
<evidence type="ECO:0000256" key="1">
    <source>
        <dbReference type="ARBA" id="ARBA00000077"/>
    </source>
</evidence>
<evidence type="ECO:0000259" key="11">
    <source>
        <dbReference type="PROSITE" id="PS50879"/>
    </source>
</evidence>
<dbReference type="EMBL" id="FO681348">
    <property type="protein sequence ID" value="CCV66476.1"/>
    <property type="molecule type" value="Genomic_DNA"/>
</dbReference>
<proteinExistence type="inferred from homology"/>
<dbReference type="Proteomes" id="UP000032737">
    <property type="component" value="Chromosome"/>
</dbReference>
<reference evidence="12 13" key="1">
    <citation type="journal article" date="2013" name="J. Mol. Microbiol. Biotechnol.">
        <title>Analysis of the Complete Genomes of Acholeplasma brassicae , A. palmae and A. laidlawii and Their Comparison to the Obligate Parasites from ' Candidatus Phytoplasma'.</title>
        <authorList>
            <person name="Kube M."/>
            <person name="Siewert C."/>
            <person name="Migdoll A.M."/>
            <person name="Duduk B."/>
            <person name="Holz S."/>
            <person name="Rabus R."/>
            <person name="Seemuller E."/>
            <person name="Mitrovic J."/>
            <person name="Muller I."/>
            <person name="Buttner C."/>
            <person name="Reinhardt R."/>
        </authorList>
    </citation>
    <scope>NUCLEOTIDE SEQUENCE [LARGE SCALE GENOMIC DNA]</scope>
    <source>
        <strain evidence="13">0502</strain>
    </source>
</reference>
<sequence>MTNKIEIYTDGACSNNQEVEKSIGGWAYYLSYKGHVKKGSGRVVKTTNNRMEILAIINALKQMKRYDIKTLVYTDSQYVIGTVTLGWKKNKNEDLWEELFNEISKFKDIEFMKVKGHANDKLNNLVDEMAVKETKEV</sequence>
<dbReference type="InterPro" id="IPR022892">
    <property type="entry name" value="RNaseHI"/>
</dbReference>
<name>U4KQ25_9MOLU</name>
<dbReference type="InterPro" id="IPR036397">
    <property type="entry name" value="RNaseH_sf"/>
</dbReference>
<dbReference type="Gene3D" id="3.30.420.10">
    <property type="entry name" value="Ribonuclease H-like superfamily/Ribonuclease H"/>
    <property type="match status" value="1"/>
</dbReference>
<keyword evidence="8" id="KW-0255">Endonuclease</keyword>
<dbReference type="KEGG" id="abra:BN85314550"/>
<organism evidence="12 13">
    <name type="scientific">Acholeplasma brassicae</name>
    <dbReference type="NCBI Taxonomy" id="61635"/>
    <lineage>
        <taxon>Bacteria</taxon>
        <taxon>Bacillati</taxon>
        <taxon>Mycoplasmatota</taxon>
        <taxon>Mollicutes</taxon>
        <taxon>Acholeplasmatales</taxon>
        <taxon>Acholeplasmataceae</taxon>
        <taxon>Acholeplasma</taxon>
    </lineage>
</organism>
<dbReference type="STRING" id="61635.BN85314550"/>
<evidence type="ECO:0000256" key="2">
    <source>
        <dbReference type="ARBA" id="ARBA00001946"/>
    </source>
</evidence>
<evidence type="ECO:0000256" key="9">
    <source>
        <dbReference type="ARBA" id="ARBA00022801"/>
    </source>
</evidence>
<dbReference type="InterPro" id="IPR012337">
    <property type="entry name" value="RNaseH-like_sf"/>
</dbReference>
<dbReference type="AlphaFoldDB" id="U4KQ25"/>
<dbReference type="PANTHER" id="PTHR10642">
    <property type="entry name" value="RIBONUCLEASE H1"/>
    <property type="match status" value="1"/>
</dbReference>
<accession>U4KQ25</accession>
<keyword evidence="10" id="KW-0460">Magnesium</keyword>
<dbReference type="PROSITE" id="PS50879">
    <property type="entry name" value="RNASE_H_1"/>
    <property type="match status" value="1"/>
</dbReference>
<feature type="domain" description="RNase H type-1" evidence="11">
    <location>
        <begin position="1"/>
        <end position="135"/>
    </location>
</feature>
<dbReference type="Pfam" id="PF00075">
    <property type="entry name" value="RNase_H"/>
    <property type="match status" value="1"/>
</dbReference>
<dbReference type="CDD" id="cd09278">
    <property type="entry name" value="RNase_HI_prokaryote_like"/>
    <property type="match status" value="1"/>
</dbReference>
<dbReference type="EC" id="3.1.26.4" evidence="5"/>
<dbReference type="GO" id="GO:0004523">
    <property type="term" value="F:RNA-DNA hybrid ribonuclease activity"/>
    <property type="evidence" value="ECO:0007669"/>
    <property type="project" value="UniProtKB-EC"/>
</dbReference>
<dbReference type="GO" id="GO:0003676">
    <property type="term" value="F:nucleic acid binding"/>
    <property type="evidence" value="ECO:0007669"/>
    <property type="project" value="InterPro"/>
</dbReference>
<dbReference type="GO" id="GO:0043137">
    <property type="term" value="P:DNA replication, removal of RNA primer"/>
    <property type="evidence" value="ECO:0007669"/>
    <property type="project" value="TreeGrafter"/>
</dbReference>
<evidence type="ECO:0000256" key="10">
    <source>
        <dbReference type="ARBA" id="ARBA00022842"/>
    </source>
</evidence>
<dbReference type="GO" id="GO:0046872">
    <property type="term" value="F:metal ion binding"/>
    <property type="evidence" value="ECO:0007669"/>
    <property type="project" value="UniProtKB-KW"/>
</dbReference>
<evidence type="ECO:0000256" key="4">
    <source>
        <dbReference type="ARBA" id="ARBA00011245"/>
    </source>
</evidence>
<dbReference type="SUPFAM" id="SSF53098">
    <property type="entry name" value="Ribonuclease H-like"/>
    <property type="match status" value="1"/>
</dbReference>
<dbReference type="InterPro" id="IPR050092">
    <property type="entry name" value="RNase_H"/>
</dbReference>
<dbReference type="HOGENOM" id="CLU_030894_6_2_14"/>
<gene>
    <name evidence="12" type="primary">rnhA</name>
    <name evidence="12" type="ORF">BN85314550</name>
</gene>
<evidence type="ECO:0000256" key="3">
    <source>
        <dbReference type="ARBA" id="ARBA00005300"/>
    </source>
</evidence>
<comment type="subunit">
    <text evidence="4">Monomer.</text>
</comment>
<dbReference type="RefSeq" id="WP_030005336.1">
    <property type="nucleotide sequence ID" value="NC_022549.1"/>
</dbReference>
<comment type="catalytic activity">
    <reaction evidence="1">
        <text>Endonucleolytic cleavage to 5'-phosphomonoester.</text>
        <dbReference type="EC" id="3.1.26.4"/>
    </reaction>
</comment>
<dbReference type="OrthoDB" id="7845843at2"/>
<dbReference type="PANTHER" id="PTHR10642:SF26">
    <property type="entry name" value="RIBONUCLEASE H1"/>
    <property type="match status" value="1"/>
</dbReference>
<protein>
    <recommendedName>
        <fullName evidence="5">ribonuclease H</fullName>
        <ecNumber evidence="5">3.1.26.4</ecNumber>
    </recommendedName>
</protein>
<evidence type="ECO:0000313" key="12">
    <source>
        <dbReference type="EMBL" id="CCV66476.1"/>
    </source>
</evidence>